<dbReference type="RefSeq" id="WP_140742006.1">
    <property type="nucleotide sequence ID" value="NZ_RCZM01000005.1"/>
</dbReference>
<feature type="region of interest" description="Disordered" evidence="1">
    <location>
        <begin position="317"/>
        <end position="336"/>
    </location>
</feature>
<dbReference type="Proteomes" id="UP000317722">
    <property type="component" value="Unassembled WGS sequence"/>
</dbReference>
<name>A0A502CM92_9MICO</name>
<sequence length="336" mass="36239">MRTVLLGPQRFMTTAGTALRSLGVEGPVATINAGWEEREDVVDELDTVLGGDTRHLRLYHRSLDVIAKDAEFGSAALAFRDRHDALLAMYRLRLQNAMDGVYAVQRRTREGDGRARDDHPAHAALDDSIAVVRHVDNWYGTELKNLYAEIDAAAPIDGSGVIGWHRGELAELLGQSAAVVLTGGHVGTLLRTLRLFAIQLPDEVPVIAWSAGAMALTERVVLFHDHGPEGNTEAEVFDRGLGRVTGVVALPHARRRLRLDDRDRCAVMARRFTDQHCVLLDDGTALELTEDGSLPLGARILGIDGAVHELGAANGSKAVNDAPGGHQVMDGRGPGS</sequence>
<gene>
    <name evidence="2" type="ORF">EAH86_14550</name>
</gene>
<organism evidence="2 3">
    <name type="scientific">Pedococcus bigeumensis</name>
    <dbReference type="NCBI Taxonomy" id="433644"/>
    <lineage>
        <taxon>Bacteria</taxon>
        <taxon>Bacillati</taxon>
        <taxon>Actinomycetota</taxon>
        <taxon>Actinomycetes</taxon>
        <taxon>Micrococcales</taxon>
        <taxon>Intrasporangiaceae</taxon>
        <taxon>Pedococcus</taxon>
    </lineage>
</organism>
<dbReference type="InterPro" id="IPR029062">
    <property type="entry name" value="Class_I_gatase-like"/>
</dbReference>
<dbReference type="SUPFAM" id="SSF52317">
    <property type="entry name" value="Class I glutamine amidotransferase-like"/>
    <property type="match status" value="1"/>
</dbReference>
<protein>
    <submittedName>
        <fullName evidence="2">Uncharacterized protein</fullName>
    </submittedName>
</protein>
<evidence type="ECO:0000256" key="1">
    <source>
        <dbReference type="SAM" id="MobiDB-lite"/>
    </source>
</evidence>
<dbReference type="Gene3D" id="3.40.50.880">
    <property type="match status" value="1"/>
</dbReference>
<dbReference type="OrthoDB" id="4857326at2"/>
<reference evidence="2 3" key="1">
    <citation type="journal article" date="2019" name="Environ. Microbiol.">
        <title>Species interactions and distinct microbial communities in high Arctic permafrost affected cryosols are associated with the CH4 and CO2 gas fluxes.</title>
        <authorList>
            <person name="Altshuler I."/>
            <person name="Hamel J."/>
            <person name="Turney S."/>
            <person name="Magnuson E."/>
            <person name="Levesque R."/>
            <person name="Greer C."/>
            <person name="Whyte L.G."/>
        </authorList>
    </citation>
    <scope>NUCLEOTIDE SEQUENCE [LARGE SCALE GENOMIC DNA]</scope>
    <source>
        <strain evidence="2 3">S9.3A</strain>
    </source>
</reference>
<dbReference type="EMBL" id="RCZM01000005">
    <property type="protein sequence ID" value="TPG14785.1"/>
    <property type="molecule type" value="Genomic_DNA"/>
</dbReference>
<comment type="caution">
    <text evidence="2">The sequence shown here is derived from an EMBL/GenBank/DDBJ whole genome shotgun (WGS) entry which is preliminary data.</text>
</comment>
<evidence type="ECO:0000313" key="2">
    <source>
        <dbReference type="EMBL" id="TPG14785.1"/>
    </source>
</evidence>
<evidence type="ECO:0000313" key="3">
    <source>
        <dbReference type="Proteomes" id="UP000317722"/>
    </source>
</evidence>
<keyword evidence="3" id="KW-1185">Reference proteome</keyword>
<dbReference type="AlphaFoldDB" id="A0A502CM92"/>
<accession>A0A502CM92</accession>
<proteinExistence type="predicted"/>